<dbReference type="EMBL" id="QRHE01000008">
    <property type="protein sequence ID" value="RHF51056.1"/>
    <property type="molecule type" value="Genomic_DNA"/>
</dbReference>
<evidence type="ECO:0000313" key="2">
    <source>
        <dbReference type="Proteomes" id="UP000283442"/>
    </source>
</evidence>
<protein>
    <submittedName>
        <fullName evidence="1">Processing of HyaA and HyaB protein</fullName>
    </submittedName>
</protein>
<gene>
    <name evidence="1" type="ORF">DW674_08120</name>
</gene>
<accession>A0A414NVN6</accession>
<organism evidence="1 2">
    <name type="scientific">Mitsuokella multacida</name>
    <dbReference type="NCBI Taxonomy" id="52226"/>
    <lineage>
        <taxon>Bacteria</taxon>
        <taxon>Bacillati</taxon>
        <taxon>Bacillota</taxon>
        <taxon>Negativicutes</taxon>
        <taxon>Selenomonadales</taxon>
        <taxon>Selenomonadaceae</taxon>
        <taxon>Mitsuokella</taxon>
    </lineage>
</organism>
<reference evidence="1 2" key="1">
    <citation type="submission" date="2018-08" db="EMBL/GenBank/DDBJ databases">
        <title>A genome reference for cultivated species of the human gut microbiota.</title>
        <authorList>
            <person name="Zou Y."/>
            <person name="Xue W."/>
            <person name="Luo G."/>
        </authorList>
    </citation>
    <scope>NUCLEOTIDE SEQUENCE [LARGE SCALE GENOMIC DNA]</scope>
    <source>
        <strain evidence="1 2">AM25-21AC</strain>
    </source>
</reference>
<evidence type="ECO:0000313" key="1">
    <source>
        <dbReference type="EMBL" id="RHF51056.1"/>
    </source>
</evidence>
<sequence>HCLVFKEQLCLSKLAFLLSFESCSLQATFISYRIERSLSRIFFFLFSSSFELPANPLPIKAYGLLLRPYRSATCTILQDSGRVVNSFFEKSSKRC</sequence>
<dbReference type="AlphaFoldDB" id="A0A414NVN6"/>
<comment type="caution">
    <text evidence="1">The sequence shown here is derived from an EMBL/GenBank/DDBJ whole genome shotgun (WGS) entry which is preliminary data.</text>
</comment>
<dbReference type="Proteomes" id="UP000283442">
    <property type="component" value="Unassembled WGS sequence"/>
</dbReference>
<proteinExistence type="predicted"/>
<name>A0A414NVN6_9FIRM</name>
<feature type="non-terminal residue" evidence="1">
    <location>
        <position position="1"/>
    </location>
</feature>
<dbReference type="RefSeq" id="WP_118176307.1">
    <property type="nucleotide sequence ID" value="NZ_QRHE01000008.1"/>
</dbReference>